<proteinExistence type="predicted"/>
<keyword evidence="1" id="KW-0175">Coiled coil</keyword>
<accession>A0A2T1LYB9</accession>
<dbReference type="Proteomes" id="UP000239001">
    <property type="component" value="Unassembled WGS sequence"/>
</dbReference>
<evidence type="ECO:0000313" key="4">
    <source>
        <dbReference type="Proteomes" id="UP000239001"/>
    </source>
</evidence>
<keyword evidence="2" id="KW-1133">Transmembrane helix</keyword>
<gene>
    <name evidence="3" type="ORF">C7H19_10465</name>
</gene>
<evidence type="ECO:0000256" key="2">
    <source>
        <dbReference type="SAM" id="Phobius"/>
    </source>
</evidence>
<keyword evidence="2" id="KW-0472">Membrane</keyword>
<feature type="transmembrane region" description="Helical" evidence="2">
    <location>
        <begin position="42"/>
        <end position="72"/>
    </location>
</feature>
<protein>
    <submittedName>
        <fullName evidence="3">Uncharacterized protein</fullName>
    </submittedName>
</protein>
<reference evidence="3 4" key="2">
    <citation type="submission" date="2018-03" db="EMBL/GenBank/DDBJ databases">
        <authorList>
            <person name="Keele B.F."/>
        </authorList>
    </citation>
    <scope>NUCLEOTIDE SEQUENCE [LARGE SCALE GENOMIC DNA]</scope>
    <source>
        <strain evidence="3 4">CCALA 016</strain>
    </source>
</reference>
<organism evidence="3 4">
    <name type="scientific">Aphanothece hegewaldii CCALA 016</name>
    <dbReference type="NCBI Taxonomy" id="2107694"/>
    <lineage>
        <taxon>Bacteria</taxon>
        <taxon>Bacillati</taxon>
        <taxon>Cyanobacteriota</taxon>
        <taxon>Cyanophyceae</taxon>
        <taxon>Oscillatoriophycideae</taxon>
        <taxon>Chroococcales</taxon>
        <taxon>Aphanothecaceae</taxon>
        <taxon>Aphanothece</taxon>
    </lineage>
</organism>
<feature type="transmembrane region" description="Helical" evidence="2">
    <location>
        <begin position="1009"/>
        <end position="1031"/>
    </location>
</feature>
<dbReference type="AlphaFoldDB" id="A0A2T1LYB9"/>
<feature type="transmembrane region" description="Helical" evidence="2">
    <location>
        <begin position="122"/>
        <end position="146"/>
    </location>
</feature>
<feature type="coiled-coil region" evidence="1">
    <location>
        <begin position="961"/>
        <end position="1003"/>
    </location>
</feature>
<keyword evidence="4" id="KW-1185">Reference proteome</keyword>
<name>A0A2T1LYB9_9CHRO</name>
<evidence type="ECO:0000256" key="1">
    <source>
        <dbReference type="SAM" id="Coils"/>
    </source>
</evidence>
<dbReference type="RefSeq" id="WP_106456829.1">
    <property type="nucleotide sequence ID" value="NZ_PXOH01000009.1"/>
</dbReference>
<sequence length="1032" mass="114923">MFLANIIIQKIPLIPLEFAQIQPQTTIDSAEEASFVFSGPQFFTALIAGVVLAFAFQLLFTNLGVAAGISLAGGSSSHEQKESSSFGGTVRKIGLAVGLGTLISVMISLFAASFFAVKLSLFLSPALGAIIGLVIWATYFTLLVWISSSTVGSLIGSVMNTATSGFQAIWGTAAAMVGSQAMSKQVVNTAEAAAAAVRRELGSAIDAETLKENVQDYVEKLRSPELNWQGIRNDFEKLLNTSEFDEVLASGDIPNLDRQTFAKLISDRTDLSKRDAEKLAAQLEDAWKQKVGQQKPKNTLTTLVDYLKSAAPEELVGRQFGDKIDSIVSQIGKGNQSQQPGGMSQALTLSLNSLVGLVLGRSDLSEFDAEKVITQLQKLKGFAGEQKDKLVAQVNQNDNYSPIRADLENHILNAYNWQLKPVTLKREVQNLIYDSEANPEMMAAQLESINRGDFVNWLQQKGLLTHDEIESKANILEDIRKETMAATQAAIERAKTITLLAEVEHYLLTAPAEELIPDKIQLNFKPILEDASIDSDRLMKRLSQLDYLTYKDILESRSDLAAEDMAIIIPSLLTVQRQVIKESQDAGEAVKAKIDQQWLKVQSYLKDTHKEELNPDAIKREIKLLLDDPQAGAYALRARASRFDRDTLVQLLSTREDLSKEQVNQVIDQIENTWTAVRYAPQELAGKAKDQYDQSVSSISNYLRSTGKEELNPEGIQRDLKKLLDDPSEGAKAIRSRLASMDRDTLVKLLSQREDLSEEQVNQVIDNVQSTLQDLANAPRRLARRTQQKVQDFQSTIADYLRSTDKDEFNPEGIKRDVQLLLNDPRAGVESLQDRLSKIDRESLIALLSQREDISEADAKRIVDQILVVRERAIEQLQSIQKQLQSAIDRILNQIRDYLNGLERPELNYDGIKTDLRTLFDDPQAGFDALRDRFSQLDRDTLIAVISSRDDISQADAERLVNQIEGTRDRILQRAERLQRETQYRLEKVKEDAQKQLEETRKAAATASWWLFFTGLLSAIASASAGALGVIL</sequence>
<evidence type="ECO:0000313" key="3">
    <source>
        <dbReference type="EMBL" id="PSF37347.1"/>
    </source>
</evidence>
<dbReference type="OrthoDB" id="415154at2"/>
<dbReference type="EMBL" id="PXOH01000009">
    <property type="protein sequence ID" value="PSF37347.1"/>
    <property type="molecule type" value="Genomic_DNA"/>
</dbReference>
<keyword evidence="2" id="KW-0812">Transmembrane</keyword>
<feature type="transmembrane region" description="Helical" evidence="2">
    <location>
        <begin position="158"/>
        <end position="178"/>
    </location>
</feature>
<reference evidence="3 4" key="1">
    <citation type="submission" date="2018-03" db="EMBL/GenBank/DDBJ databases">
        <title>The ancient ancestry and fast evolution of plastids.</title>
        <authorList>
            <person name="Moore K.R."/>
            <person name="Magnabosco C."/>
            <person name="Momper L."/>
            <person name="Gold D.A."/>
            <person name="Bosak T."/>
            <person name="Fournier G.P."/>
        </authorList>
    </citation>
    <scope>NUCLEOTIDE SEQUENCE [LARGE SCALE GENOMIC DNA]</scope>
    <source>
        <strain evidence="3 4">CCALA 016</strain>
    </source>
</reference>
<feature type="transmembrane region" description="Helical" evidence="2">
    <location>
        <begin position="93"/>
        <end position="116"/>
    </location>
</feature>
<comment type="caution">
    <text evidence="3">The sequence shown here is derived from an EMBL/GenBank/DDBJ whole genome shotgun (WGS) entry which is preliminary data.</text>
</comment>